<dbReference type="EMBL" id="JAKLTR010000003">
    <property type="protein sequence ID" value="MCG2613697.1"/>
    <property type="molecule type" value="Genomic_DNA"/>
</dbReference>
<dbReference type="Pfam" id="PF00072">
    <property type="entry name" value="Response_reg"/>
    <property type="match status" value="1"/>
</dbReference>
<dbReference type="Gene3D" id="2.40.50.1020">
    <property type="entry name" value="LytTr DNA-binding domain"/>
    <property type="match status" value="1"/>
</dbReference>
<feature type="domain" description="HTH LytTR-type" evidence="3">
    <location>
        <begin position="131"/>
        <end position="204"/>
    </location>
</feature>
<dbReference type="PANTHER" id="PTHR37299:SF1">
    <property type="entry name" value="STAGE 0 SPORULATION PROTEIN A HOMOLOG"/>
    <property type="match status" value="1"/>
</dbReference>
<sequence>MKCLIIDDEPLAVKLLKDYASKVPDVEVVMAGSDVFEGLKLAQAGEADLIFLDIQMPELTGIQFMKVLNGKSKVILTTAYEEYALQAFDHDVVDYLLKPFSLERFMTAVQRARERLSLTKPAVETVRMDYIFVKSEYKMVKIELKDILYLESLRDYVAIHTTTGKILTLQSLRSFEETLDGGKFMRIHKSYIISVDKIGSVERKRAVIGETYLPVGETYVEAFWTRLGVK</sequence>
<protein>
    <submittedName>
        <fullName evidence="4">LytTR family DNA-binding domain-containing protein</fullName>
    </submittedName>
</protein>
<keyword evidence="4" id="KW-0238">DNA-binding</keyword>
<dbReference type="GO" id="GO:0003677">
    <property type="term" value="F:DNA binding"/>
    <property type="evidence" value="ECO:0007669"/>
    <property type="project" value="UniProtKB-KW"/>
</dbReference>
<dbReference type="InterPro" id="IPR001789">
    <property type="entry name" value="Sig_transdc_resp-reg_receiver"/>
</dbReference>
<proteinExistence type="predicted"/>
<dbReference type="Pfam" id="PF04397">
    <property type="entry name" value="LytTR"/>
    <property type="match status" value="1"/>
</dbReference>
<reference evidence="4" key="1">
    <citation type="submission" date="2022-01" db="EMBL/GenBank/DDBJ databases">
        <authorList>
            <person name="Jo J.-H."/>
            <person name="Im W.-T."/>
        </authorList>
    </citation>
    <scope>NUCLEOTIDE SEQUENCE</scope>
    <source>
        <strain evidence="4">NA20</strain>
    </source>
</reference>
<comment type="caution">
    <text evidence="4">The sequence shown here is derived from an EMBL/GenBank/DDBJ whole genome shotgun (WGS) entry which is preliminary data.</text>
</comment>
<dbReference type="Proteomes" id="UP001165367">
    <property type="component" value="Unassembled WGS sequence"/>
</dbReference>
<dbReference type="PROSITE" id="PS50930">
    <property type="entry name" value="HTH_LYTTR"/>
    <property type="match status" value="1"/>
</dbReference>
<evidence type="ECO:0000313" key="5">
    <source>
        <dbReference type="Proteomes" id="UP001165367"/>
    </source>
</evidence>
<keyword evidence="5" id="KW-1185">Reference proteome</keyword>
<evidence type="ECO:0000259" key="3">
    <source>
        <dbReference type="PROSITE" id="PS50930"/>
    </source>
</evidence>
<dbReference type="SMART" id="SM00448">
    <property type="entry name" value="REC"/>
    <property type="match status" value="1"/>
</dbReference>
<name>A0ABS9KMZ4_9BACT</name>
<evidence type="ECO:0000313" key="4">
    <source>
        <dbReference type="EMBL" id="MCG2613697.1"/>
    </source>
</evidence>
<dbReference type="InterPro" id="IPR046947">
    <property type="entry name" value="LytR-like"/>
</dbReference>
<dbReference type="SUPFAM" id="SSF52172">
    <property type="entry name" value="CheY-like"/>
    <property type="match status" value="1"/>
</dbReference>
<feature type="modified residue" description="4-aspartylphosphate" evidence="1">
    <location>
        <position position="53"/>
    </location>
</feature>
<dbReference type="Gene3D" id="3.40.50.2300">
    <property type="match status" value="1"/>
</dbReference>
<dbReference type="PANTHER" id="PTHR37299">
    <property type="entry name" value="TRANSCRIPTIONAL REGULATOR-RELATED"/>
    <property type="match status" value="1"/>
</dbReference>
<organism evidence="4 5">
    <name type="scientific">Terrimonas ginsenosidimutans</name>
    <dbReference type="NCBI Taxonomy" id="2908004"/>
    <lineage>
        <taxon>Bacteria</taxon>
        <taxon>Pseudomonadati</taxon>
        <taxon>Bacteroidota</taxon>
        <taxon>Chitinophagia</taxon>
        <taxon>Chitinophagales</taxon>
        <taxon>Chitinophagaceae</taxon>
        <taxon>Terrimonas</taxon>
    </lineage>
</organism>
<evidence type="ECO:0000259" key="2">
    <source>
        <dbReference type="PROSITE" id="PS50110"/>
    </source>
</evidence>
<gene>
    <name evidence="4" type="ORF">LZZ85_05370</name>
</gene>
<dbReference type="RefSeq" id="WP_237869344.1">
    <property type="nucleotide sequence ID" value="NZ_JAKLTR010000003.1"/>
</dbReference>
<keyword evidence="1" id="KW-0597">Phosphoprotein</keyword>
<dbReference type="InterPro" id="IPR007492">
    <property type="entry name" value="LytTR_DNA-bd_dom"/>
</dbReference>
<dbReference type="InterPro" id="IPR011006">
    <property type="entry name" value="CheY-like_superfamily"/>
</dbReference>
<accession>A0ABS9KMZ4</accession>
<dbReference type="PROSITE" id="PS50110">
    <property type="entry name" value="RESPONSE_REGULATORY"/>
    <property type="match status" value="1"/>
</dbReference>
<evidence type="ECO:0000256" key="1">
    <source>
        <dbReference type="PROSITE-ProRule" id="PRU00169"/>
    </source>
</evidence>
<dbReference type="SMART" id="SM00850">
    <property type="entry name" value="LytTR"/>
    <property type="match status" value="1"/>
</dbReference>
<feature type="domain" description="Response regulatory" evidence="2">
    <location>
        <begin position="2"/>
        <end position="113"/>
    </location>
</feature>